<sequence length="101" mass="10964">MTARVDNRLSDCPMVSVDCRRCGARVLARKSSWDQTSVQWDAQASALCLERRDAQHLAAHSGRGVFLACSALSGSIADAVRHGDLPVVDEIVQIADTRRSV</sequence>
<protein>
    <submittedName>
        <fullName evidence="1">Ferredoxin</fullName>
    </submittedName>
</protein>
<reference evidence="2" key="1">
    <citation type="submission" date="2016-06" db="EMBL/GenBank/DDBJ databases">
        <authorList>
            <person name="Sutton G."/>
            <person name="Brinkac L."/>
            <person name="Sanka R."/>
            <person name="Adams M."/>
            <person name="Lau E."/>
            <person name="Sam S."/>
            <person name="Sreng N."/>
            <person name="Him V."/>
            <person name="Kerleguer A."/>
            <person name="Cheng S."/>
        </authorList>
    </citation>
    <scope>NUCLEOTIDE SEQUENCE [LARGE SCALE GENOMIC DNA]</scope>
    <source>
        <strain evidence="2">E861</strain>
    </source>
</reference>
<dbReference type="AlphaFoldDB" id="A0A1A2ZWE3"/>
<evidence type="ECO:0000313" key="2">
    <source>
        <dbReference type="Proteomes" id="UP000093592"/>
    </source>
</evidence>
<organism evidence="1 2">
    <name type="scientific">Mycobacterium kyorinense</name>
    <dbReference type="NCBI Taxonomy" id="487514"/>
    <lineage>
        <taxon>Bacteria</taxon>
        <taxon>Bacillati</taxon>
        <taxon>Actinomycetota</taxon>
        <taxon>Actinomycetes</taxon>
        <taxon>Mycobacteriales</taxon>
        <taxon>Mycobacteriaceae</taxon>
        <taxon>Mycobacterium</taxon>
    </lineage>
</organism>
<dbReference type="RefSeq" id="WP_065012604.1">
    <property type="nucleotide sequence ID" value="NZ_LZKJ01000009.1"/>
</dbReference>
<proteinExistence type="predicted"/>
<accession>A0A1A2ZWE3</accession>
<name>A0A1A2ZWE3_9MYCO</name>
<dbReference type="EMBL" id="LZKJ01000009">
    <property type="protein sequence ID" value="OBI53396.1"/>
    <property type="molecule type" value="Genomic_DNA"/>
</dbReference>
<dbReference type="Proteomes" id="UP000093592">
    <property type="component" value="Unassembled WGS sequence"/>
</dbReference>
<evidence type="ECO:0000313" key="1">
    <source>
        <dbReference type="EMBL" id="OBI53396.1"/>
    </source>
</evidence>
<gene>
    <name evidence="1" type="ORF">A5707_11475</name>
</gene>
<comment type="caution">
    <text evidence="1">The sequence shown here is derived from an EMBL/GenBank/DDBJ whole genome shotgun (WGS) entry which is preliminary data.</text>
</comment>